<protein>
    <submittedName>
        <fullName evidence="1">Uncharacterized protein</fullName>
    </submittedName>
</protein>
<dbReference type="EMBL" id="JAHRIP010012301">
    <property type="protein sequence ID" value="MEQ2285009.1"/>
    <property type="molecule type" value="Genomic_DNA"/>
</dbReference>
<name>A0ABV0XU42_9TELE</name>
<proteinExistence type="predicted"/>
<accession>A0ABV0XU42</accession>
<organism evidence="1 2">
    <name type="scientific">Ameca splendens</name>
    <dbReference type="NCBI Taxonomy" id="208324"/>
    <lineage>
        <taxon>Eukaryota</taxon>
        <taxon>Metazoa</taxon>
        <taxon>Chordata</taxon>
        <taxon>Craniata</taxon>
        <taxon>Vertebrata</taxon>
        <taxon>Euteleostomi</taxon>
        <taxon>Actinopterygii</taxon>
        <taxon>Neopterygii</taxon>
        <taxon>Teleostei</taxon>
        <taxon>Neoteleostei</taxon>
        <taxon>Acanthomorphata</taxon>
        <taxon>Ovalentaria</taxon>
        <taxon>Atherinomorphae</taxon>
        <taxon>Cyprinodontiformes</taxon>
        <taxon>Goodeidae</taxon>
        <taxon>Ameca</taxon>
    </lineage>
</organism>
<dbReference type="Proteomes" id="UP001469553">
    <property type="component" value="Unassembled WGS sequence"/>
</dbReference>
<evidence type="ECO:0000313" key="2">
    <source>
        <dbReference type="Proteomes" id="UP001469553"/>
    </source>
</evidence>
<sequence length="88" mass="9956">MYFEIKTYFTQDPTTKEMLTDVQEQMGLPVPGDSTAPMKQQMQRRVSLLNVLPFHGSSASSLASSSKASQPVTQDDHLCLVYRPWVFM</sequence>
<evidence type="ECO:0000313" key="1">
    <source>
        <dbReference type="EMBL" id="MEQ2285009.1"/>
    </source>
</evidence>
<keyword evidence="2" id="KW-1185">Reference proteome</keyword>
<reference evidence="1 2" key="1">
    <citation type="submission" date="2021-06" db="EMBL/GenBank/DDBJ databases">
        <authorList>
            <person name="Palmer J.M."/>
        </authorList>
    </citation>
    <scope>NUCLEOTIDE SEQUENCE [LARGE SCALE GENOMIC DNA]</scope>
    <source>
        <strain evidence="1 2">AS_MEX2019</strain>
        <tissue evidence="1">Muscle</tissue>
    </source>
</reference>
<comment type="caution">
    <text evidence="1">The sequence shown here is derived from an EMBL/GenBank/DDBJ whole genome shotgun (WGS) entry which is preliminary data.</text>
</comment>
<gene>
    <name evidence="1" type="ORF">AMECASPLE_027405</name>
</gene>